<dbReference type="KEGG" id="abra:BN85304510"/>
<dbReference type="Proteomes" id="UP000032737">
    <property type="component" value="Chromosome"/>
</dbReference>
<keyword evidence="1" id="KW-0732">Signal</keyword>
<dbReference type="PROSITE" id="PS51257">
    <property type="entry name" value="PROKAR_LIPOPROTEIN"/>
    <property type="match status" value="1"/>
</dbReference>
<dbReference type="Gene3D" id="3.40.190.10">
    <property type="entry name" value="Periplasmic binding protein-like II"/>
    <property type="match status" value="2"/>
</dbReference>
<dbReference type="HOGENOM" id="CLU_031285_2_2_14"/>
<dbReference type="AlphaFoldDB" id="U4KMP7"/>
<dbReference type="OrthoDB" id="55273at2"/>
<feature type="chain" id="PRO_5004650564" evidence="1">
    <location>
        <begin position="21"/>
        <end position="463"/>
    </location>
</feature>
<proteinExistence type="predicted"/>
<evidence type="ECO:0000256" key="1">
    <source>
        <dbReference type="SAM" id="SignalP"/>
    </source>
</evidence>
<feature type="signal peptide" evidence="1">
    <location>
        <begin position="1"/>
        <end position="20"/>
    </location>
</feature>
<sequence length="463" mass="51863">MKKVLLMIMVVLLGITVVSCGEDTKVVATEEGKVLNIRVWNTEFKDRFRAYYPGYLETKSNGDDLLDDGTIVKWIEVANDQNGYQNALDVALQNQESAKADDKVDLFLIEADYAKKYANAQYALDVIEDLKIPEYSLSQQYQYTKDIVTDEDGILRAVSWQATPGLFAYRSDIAEAVLGTSNPDEVQAKLDTWEKFDTVAAQMKAQEYLMLSGFDDAYRTFSNNMSAPWVDANDNVVLDQQILNWIKQTKEYATNGYNHGTKLWDSQWSADQGPTGNVFGFFYSTWGINFTLLGNSLEDADGPKEVGNGLYGKWRVVQGPASYYWGGTWLVGAKGTDNPTLVRDIMLKLTANEKIMKQVTLDVEDYTNNQKAMNALAQDETYGSPFLGGQNHVKLFNQSAGDIDMSNISPYDQGLNEGIQTAFRDYFLGTITFEQAWAAFKESSTTKYPELKFGATPQDPFAA</sequence>
<evidence type="ECO:0000313" key="3">
    <source>
        <dbReference type="Proteomes" id="UP000032737"/>
    </source>
</evidence>
<protein>
    <submittedName>
        <fullName evidence="2">Uncharacterized protein</fullName>
    </submittedName>
</protein>
<dbReference type="RefSeq" id="WP_030004331.1">
    <property type="nucleotide sequence ID" value="NC_022549.1"/>
</dbReference>
<dbReference type="STRING" id="61635.BN85304510"/>
<accession>U4KMP7</accession>
<dbReference type="SUPFAM" id="SSF53850">
    <property type="entry name" value="Periplasmic binding protein-like II"/>
    <property type="match status" value="1"/>
</dbReference>
<dbReference type="EMBL" id="FO681348">
    <property type="protein sequence ID" value="CCV65472.1"/>
    <property type="molecule type" value="Genomic_DNA"/>
</dbReference>
<organism evidence="2 3">
    <name type="scientific">Acholeplasma brassicae</name>
    <dbReference type="NCBI Taxonomy" id="61635"/>
    <lineage>
        <taxon>Bacteria</taxon>
        <taxon>Bacillati</taxon>
        <taxon>Mycoplasmatota</taxon>
        <taxon>Mollicutes</taxon>
        <taxon>Acholeplasmatales</taxon>
        <taxon>Acholeplasmataceae</taxon>
        <taxon>Acholeplasma</taxon>
    </lineage>
</organism>
<gene>
    <name evidence="2" type="ORF">BN85304510</name>
</gene>
<evidence type="ECO:0000313" key="2">
    <source>
        <dbReference type="EMBL" id="CCV65472.1"/>
    </source>
</evidence>
<keyword evidence="3" id="KW-1185">Reference proteome</keyword>
<name>U4KMP7_9MOLU</name>
<reference evidence="2" key="1">
    <citation type="journal article" date="2013" name="J. Mol. Microbiol. Biotechnol.">
        <title>Analysis of the Complete Genomes of Acholeplasma brassicae , A. palmae and A. laidlawii and Their Comparison to the Obligate Parasites from ' Candidatus Phytoplasma'.</title>
        <authorList>
            <person name="Kube M."/>
            <person name="Siewert C."/>
            <person name="Migdoll A.M."/>
            <person name="Duduk B."/>
            <person name="Holz S."/>
            <person name="Rabus R."/>
            <person name="Seemuller E."/>
            <person name="Mitrovic J."/>
            <person name="Muller I."/>
            <person name="Buttner C."/>
            <person name="Reinhardt R."/>
        </authorList>
    </citation>
    <scope>NUCLEOTIDE SEQUENCE [LARGE SCALE GENOMIC DNA]</scope>
    <source>
        <strain evidence="2">O502</strain>
    </source>
</reference>